<evidence type="ECO:0000313" key="3">
    <source>
        <dbReference type="Proteomes" id="UP000023152"/>
    </source>
</evidence>
<reference evidence="2 3" key="1">
    <citation type="journal article" date="2013" name="Curr. Biol.">
        <title>The Genome of the Foraminiferan Reticulomyxa filosa.</title>
        <authorList>
            <person name="Glockner G."/>
            <person name="Hulsmann N."/>
            <person name="Schleicher M."/>
            <person name="Noegel A.A."/>
            <person name="Eichinger L."/>
            <person name="Gallinger C."/>
            <person name="Pawlowski J."/>
            <person name="Sierra R."/>
            <person name="Euteneuer U."/>
            <person name="Pillet L."/>
            <person name="Moustafa A."/>
            <person name="Platzer M."/>
            <person name="Groth M."/>
            <person name="Szafranski K."/>
            <person name="Schliwa M."/>
        </authorList>
    </citation>
    <scope>NUCLEOTIDE SEQUENCE [LARGE SCALE GENOMIC DNA]</scope>
</reference>
<keyword evidence="3" id="KW-1185">Reference proteome</keyword>
<evidence type="ECO:0000313" key="2">
    <source>
        <dbReference type="EMBL" id="ETO22894.1"/>
    </source>
</evidence>
<dbReference type="EMBL" id="ASPP01010386">
    <property type="protein sequence ID" value="ETO22894.1"/>
    <property type="molecule type" value="Genomic_DNA"/>
</dbReference>
<dbReference type="Proteomes" id="UP000023152">
    <property type="component" value="Unassembled WGS sequence"/>
</dbReference>
<name>X6NAX5_RETFI</name>
<gene>
    <name evidence="2" type="ORF">RFI_14299</name>
</gene>
<feature type="chain" id="PRO_5012407160" evidence="1">
    <location>
        <begin position="16"/>
        <end position="376"/>
    </location>
</feature>
<keyword evidence="1" id="KW-0732">Signal</keyword>
<evidence type="ECO:0000256" key="1">
    <source>
        <dbReference type="SAM" id="SignalP"/>
    </source>
</evidence>
<organism evidence="2 3">
    <name type="scientific">Reticulomyxa filosa</name>
    <dbReference type="NCBI Taxonomy" id="46433"/>
    <lineage>
        <taxon>Eukaryota</taxon>
        <taxon>Sar</taxon>
        <taxon>Rhizaria</taxon>
        <taxon>Retaria</taxon>
        <taxon>Foraminifera</taxon>
        <taxon>Monothalamids</taxon>
        <taxon>Reticulomyxidae</taxon>
        <taxon>Reticulomyxa</taxon>
    </lineage>
</organism>
<comment type="caution">
    <text evidence="2">The sequence shown here is derived from an EMBL/GenBank/DDBJ whole genome shotgun (WGS) entry which is preliminary data.</text>
</comment>
<protein>
    <submittedName>
        <fullName evidence="2">Uncharacterized protein</fullName>
    </submittedName>
</protein>
<accession>X6NAX5</accession>
<sequence length="376" mass="42846">MSLLTLAFFVVYVACLREAVSTCKYVQIDSVPFALDTCMTNTANDKVFSFHGKLNSKIHQKKLDKTQCSGGFPLLPVKKSVTAFLNHSANVTFNCDGDDCSAILRKYWSDPTSSKCLDIDGNEAKTYTDYAYVTDMCINYHDVSYVLNCSNNAYSSTYYLGSNCAGSSCYVSFSVFSKKVHQEVMIKGGERKKKTHSKKNVYEVQDKLLLGLLSPLHCCLCFLWLGCTLHPSEETKKIIIILAILIVKLWGFCAVMDHWEKYACEKGFVLFCISISCKKKKRKGKKDRKNHTTQCFNKNQVKSKYRPKCVTREENCKAIYVFFFSSRCSKTRIHLGTSTTETLSLNKNKNFFLKKKMKIESKAQKKNPQDPMYTVF</sequence>
<proteinExistence type="predicted"/>
<dbReference type="AlphaFoldDB" id="X6NAX5"/>
<feature type="signal peptide" evidence="1">
    <location>
        <begin position="1"/>
        <end position="15"/>
    </location>
</feature>